<dbReference type="PANTHER" id="PTHR32322">
    <property type="entry name" value="INNER MEMBRANE TRANSPORTER"/>
    <property type="match status" value="1"/>
</dbReference>
<proteinExistence type="inferred from homology"/>
<evidence type="ECO:0000256" key="4">
    <source>
        <dbReference type="ARBA" id="ARBA00022989"/>
    </source>
</evidence>
<evidence type="ECO:0000256" key="1">
    <source>
        <dbReference type="ARBA" id="ARBA00004141"/>
    </source>
</evidence>
<feature type="transmembrane region" description="Helical" evidence="6">
    <location>
        <begin position="211"/>
        <end position="229"/>
    </location>
</feature>
<evidence type="ECO:0000256" key="3">
    <source>
        <dbReference type="ARBA" id="ARBA00022692"/>
    </source>
</evidence>
<organism evidence="8 9">
    <name type="scientific">Actinomadura fibrosa</name>
    <dbReference type="NCBI Taxonomy" id="111802"/>
    <lineage>
        <taxon>Bacteria</taxon>
        <taxon>Bacillati</taxon>
        <taxon>Actinomycetota</taxon>
        <taxon>Actinomycetes</taxon>
        <taxon>Streptosporangiales</taxon>
        <taxon>Thermomonosporaceae</taxon>
        <taxon>Actinomadura</taxon>
    </lineage>
</organism>
<evidence type="ECO:0000256" key="2">
    <source>
        <dbReference type="ARBA" id="ARBA00007362"/>
    </source>
</evidence>
<feature type="domain" description="EamA" evidence="7">
    <location>
        <begin position="181"/>
        <end position="314"/>
    </location>
</feature>
<dbReference type="SUPFAM" id="SSF103481">
    <property type="entry name" value="Multidrug resistance efflux transporter EmrE"/>
    <property type="match status" value="2"/>
</dbReference>
<feature type="domain" description="EamA" evidence="7">
    <location>
        <begin position="29"/>
        <end position="169"/>
    </location>
</feature>
<feature type="transmembrane region" description="Helical" evidence="6">
    <location>
        <begin position="94"/>
        <end position="117"/>
    </location>
</feature>
<dbReference type="RefSeq" id="WP_242619673.1">
    <property type="nucleotide sequence ID" value="NZ_CAACUY010000214.1"/>
</dbReference>
<feature type="transmembrane region" description="Helical" evidence="6">
    <location>
        <begin position="235"/>
        <end position="260"/>
    </location>
</feature>
<comment type="caution">
    <text evidence="8">The sequence shown here is derived from an EMBL/GenBank/DDBJ whole genome shotgun (WGS) entry which is preliminary data.</text>
</comment>
<accession>A0ABW2XR35</accession>
<evidence type="ECO:0000313" key="9">
    <source>
        <dbReference type="Proteomes" id="UP001597063"/>
    </source>
</evidence>
<keyword evidence="3 6" id="KW-0812">Transmembrane</keyword>
<gene>
    <name evidence="8" type="ORF">ACFQZM_20590</name>
</gene>
<comment type="subcellular location">
    <subcellularLocation>
        <location evidence="1">Membrane</location>
        <topology evidence="1">Multi-pass membrane protein</topology>
    </subcellularLocation>
</comment>
<name>A0ABW2XR35_9ACTN</name>
<keyword evidence="4 6" id="KW-1133">Transmembrane helix</keyword>
<evidence type="ECO:0000259" key="7">
    <source>
        <dbReference type="Pfam" id="PF00892"/>
    </source>
</evidence>
<feature type="transmembrane region" description="Helical" evidence="6">
    <location>
        <begin position="52"/>
        <end position="73"/>
    </location>
</feature>
<dbReference type="PANTHER" id="PTHR32322:SF9">
    <property type="entry name" value="AMINO-ACID METABOLITE EFFLUX PUMP-RELATED"/>
    <property type="match status" value="1"/>
</dbReference>
<dbReference type="InterPro" id="IPR037185">
    <property type="entry name" value="EmrE-like"/>
</dbReference>
<feature type="transmembrane region" description="Helical" evidence="6">
    <location>
        <begin position="154"/>
        <end position="173"/>
    </location>
</feature>
<dbReference type="Pfam" id="PF00892">
    <property type="entry name" value="EamA"/>
    <property type="match status" value="2"/>
</dbReference>
<keyword evidence="5 6" id="KW-0472">Membrane</keyword>
<evidence type="ECO:0000256" key="5">
    <source>
        <dbReference type="ARBA" id="ARBA00023136"/>
    </source>
</evidence>
<keyword evidence="9" id="KW-1185">Reference proteome</keyword>
<sequence>MSVRTLKHDSSGGASGAVSPRGLPGGADILVAASLWGTTGTVRTFADGASNLSIAAVRIVIGGLLLFGFAALDRRGGGRGAGLRRLLSRGGARFGAWPLIGLGAVAITVYQTAFFAAAARTGVAAGTVVTIGSAPAFTGLVGLVTRRAGLGRRWLLATAGAVAGCALLVGGGHDAGIEPAGIALALLSGLAYAVYATVASVLITRGEDDRAVAGALFGTAAVPLLPVLLAGPTGWLLGGTGALTALYLGAVTTGGGYLLFARGLRTTPAATATTLTLAEPAVAAVLGTLVLDERLGAPALAGLALLAASLVVLVVPARRPDRRRDGRPGGNKLV</sequence>
<comment type="similarity">
    <text evidence="2">Belongs to the EamA transporter family.</text>
</comment>
<protein>
    <submittedName>
        <fullName evidence="8">DMT family transporter</fullName>
    </submittedName>
</protein>
<feature type="transmembrane region" description="Helical" evidence="6">
    <location>
        <begin position="272"/>
        <end position="291"/>
    </location>
</feature>
<dbReference type="EMBL" id="JBHTGP010000011">
    <property type="protein sequence ID" value="MFD0686910.1"/>
    <property type="molecule type" value="Genomic_DNA"/>
</dbReference>
<feature type="transmembrane region" description="Helical" evidence="6">
    <location>
        <begin position="179"/>
        <end position="204"/>
    </location>
</feature>
<reference evidence="9" key="1">
    <citation type="journal article" date="2019" name="Int. J. Syst. Evol. Microbiol.">
        <title>The Global Catalogue of Microorganisms (GCM) 10K type strain sequencing project: providing services to taxonomists for standard genome sequencing and annotation.</title>
        <authorList>
            <consortium name="The Broad Institute Genomics Platform"/>
            <consortium name="The Broad Institute Genome Sequencing Center for Infectious Disease"/>
            <person name="Wu L."/>
            <person name="Ma J."/>
        </authorList>
    </citation>
    <scope>NUCLEOTIDE SEQUENCE [LARGE SCALE GENOMIC DNA]</scope>
    <source>
        <strain evidence="9">JCM 9371</strain>
    </source>
</reference>
<feature type="transmembrane region" description="Helical" evidence="6">
    <location>
        <begin position="123"/>
        <end position="142"/>
    </location>
</feature>
<dbReference type="Proteomes" id="UP001597063">
    <property type="component" value="Unassembled WGS sequence"/>
</dbReference>
<feature type="transmembrane region" description="Helical" evidence="6">
    <location>
        <begin position="297"/>
        <end position="317"/>
    </location>
</feature>
<dbReference type="InterPro" id="IPR000620">
    <property type="entry name" value="EamA_dom"/>
</dbReference>
<evidence type="ECO:0000313" key="8">
    <source>
        <dbReference type="EMBL" id="MFD0686910.1"/>
    </source>
</evidence>
<evidence type="ECO:0000256" key="6">
    <source>
        <dbReference type="SAM" id="Phobius"/>
    </source>
</evidence>
<dbReference type="InterPro" id="IPR050638">
    <property type="entry name" value="AA-Vitamin_Transporters"/>
</dbReference>